<gene>
    <name evidence="3" type="ORF">BN980_GECA11s00340g</name>
</gene>
<feature type="region of interest" description="Disordered" evidence="1">
    <location>
        <begin position="365"/>
        <end position="403"/>
    </location>
</feature>
<sequence length="564" mass="61420">MPLILPSRLSSPHTTPISGPVSSAGRPSPGIIENGRSNSPLPSPFLSAFSPNSPSLRASSRARAASFHRASTTPVLTPSPPQPVSLSFRIESPPLILYGKPTESTGALLSGLFTLEVLEKVPFPVKSVHMAIIQEVKTLKPQSNQCPNCLNHTTELARWDVLTHPADLPKSSHVYPFSHLIPGSVPATTKNSVFSVSYHLIAVAVPDNTRHKVADPNHPGATYRFPNFEIKYPLNIKRSIIRGPDRNSVRVFPPTDIVAQISLPSTVFPDSAFPFELVLEGITVQKEDNFHRRTRWRMRKINWRIDENAKIKAFRCPAHLHIPFTKSKSPSQSRTTSRNPRSARSSPLVHANTSASGMFSSAVMGSLNTSHSNPASPALAPGSSSATQQPPQSPQVQPLTPQQNAAEEAFYIEEMRTIGAGEIKNNWKTDFAGKGKIELLAELSSAMGNAGCDIDDPTFGLVTKHTLVIEMVVAEEAVMPKSKQVMPTGAARVLRMQFSLVMTERSGLGIAWDDEVPPVYADVPLSPPEYQNVAKLPAIEDVMLDSNEEYSSGINARLRNLNMG</sequence>
<feature type="compositionally biased region" description="Polar residues" evidence="1">
    <location>
        <begin position="326"/>
        <end position="350"/>
    </location>
</feature>
<dbReference type="GO" id="GO:0070086">
    <property type="term" value="P:ubiquitin-dependent endocytosis"/>
    <property type="evidence" value="ECO:0007669"/>
    <property type="project" value="TreeGrafter"/>
</dbReference>
<keyword evidence="3" id="KW-0436">Ligase</keyword>
<dbReference type="STRING" id="1173061.A0A0J9XEQ3"/>
<evidence type="ECO:0000313" key="4">
    <source>
        <dbReference type="Proteomes" id="UP000242525"/>
    </source>
</evidence>
<dbReference type="PANTHER" id="PTHR11188">
    <property type="entry name" value="ARRESTIN DOMAIN CONTAINING PROTEIN"/>
    <property type="match status" value="1"/>
</dbReference>
<dbReference type="PANTHER" id="PTHR11188:SF76">
    <property type="entry name" value="PROTEIN LDB19"/>
    <property type="match status" value="1"/>
</dbReference>
<dbReference type="Proteomes" id="UP000242525">
    <property type="component" value="Unassembled WGS sequence"/>
</dbReference>
<name>A0A0J9XEQ3_GEOCN</name>
<protein>
    <submittedName>
        <fullName evidence="3">Similar to Saccharomyces cerevisiae YOR322C LDB19 Protein involved in regulating the endocytosis of plasma membrane proteins by recruiting the ubiquitin ligase Rsp5p to its target</fullName>
    </submittedName>
</protein>
<feature type="compositionally biased region" description="Low complexity" evidence="1">
    <location>
        <begin position="37"/>
        <end position="46"/>
    </location>
</feature>
<dbReference type="GO" id="GO:0005886">
    <property type="term" value="C:plasma membrane"/>
    <property type="evidence" value="ECO:0007669"/>
    <property type="project" value="TreeGrafter"/>
</dbReference>
<evidence type="ECO:0000256" key="1">
    <source>
        <dbReference type="SAM" id="MobiDB-lite"/>
    </source>
</evidence>
<feature type="region of interest" description="Disordered" evidence="1">
    <location>
        <begin position="323"/>
        <end position="350"/>
    </location>
</feature>
<dbReference type="GO" id="GO:0005829">
    <property type="term" value="C:cytosol"/>
    <property type="evidence" value="ECO:0007669"/>
    <property type="project" value="TreeGrafter"/>
</dbReference>
<feature type="domain" description="LDB19 N-terminal" evidence="2">
    <location>
        <begin position="128"/>
        <end position="321"/>
    </location>
</feature>
<accession>A0A0J9XEQ3</accession>
<dbReference type="InterPro" id="IPR050357">
    <property type="entry name" value="Arrestin_domain-protein"/>
</dbReference>
<feature type="compositionally biased region" description="Polar residues" evidence="1">
    <location>
        <begin position="8"/>
        <end position="21"/>
    </location>
</feature>
<dbReference type="GO" id="GO:0031625">
    <property type="term" value="F:ubiquitin protein ligase binding"/>
    <property type="evidence" value="ECO:0007669"/>
    <property type="project" value="TreeGrafter"/>
</dbReference>
<dbReference type="EMBL" id="CCBN010000011">
    <property type="protein sequence ID" value="CDO55384.1"/>
    <property type="molecule type" value="Genomic_DNA"/>
</dbReference>
<proteinExistence type="predicted"/>
<evidence type="ECO:0000313" key="3">
    <source>
        <dbReference type="EMBL" id="CDO55384.1"/>
    </source>
</evidence>
<dbReference type="GO" id="GO:0016874">
    <property type="term" value="F:ligase activity"/>
    <property type="evidence" value="ECO:0007669"/>
    <property type="project" value="UniProtKB-KW"/>
</dbReference>
<reference evidence="3" key="1">
    <citation type="submission" date="2014-03" db="EMBL/GenBank/DDBJ databases">
        <authorList>
            <person name="Casaregola S."/>
        </authorList>
    </citation>
    <scope>NUCLEOTIDE SEQUENCE [LARGE SCALE GENOMIC DNA]</scope>
    <source>
        <strain evidence="3">CLIB 918</strain>
    </source>
</reference>
<feature type="compositionally biased region" description="Low complexity" evidence="1">
    <location>
        <begin position="374"/>
        <end position="403"/>
    </location>
</feature>
<keyword evidence="4" id="KW-1185">Reference proteome</keyword>
<dbReference type="Gene3D" id="2.60.40.640">
    <property type="match status" value="1"/>
</dbReference>
<dbReference type="GO" id="GO:0030674">
    <property type="term" value="F:protein-macromolecule adaptor activity"/>
    <property type="evidence" value="ECO:0007669"/>
    <property type="project" value="TreeGrafter"/>
</dbReference>
<dbReference type="OrthoDB" id="3832628at2759"/>
<organism evidence="3 4">
    <name type="scientific">Geotrichum candidum</name>
    <name type="common">Oospora lactis</name>
    <name type="synonym">Dipodascus geotrichum</name>
    <dbReference type="NCBI Taxonomy" id="1173061"/>
    <lineage>
        <taxon>Eukaryota</taxon>
        <taxon>Fungi</taxon>
        <taxon>Dikarya</taxon>
        <taxon>Ascomycota</taxon>
        <taxon>Saccharomycotina</taxon>
        <taxon>Dipodascomycetes</taxon>
        <taxon>Dipodascales</taxon>
        <taxon>Dipodascaceae</taxon>
        <taxon>Geotrichum</taxon>
    </lineage>
</organism>
<dbReference type="Pfam" id="PF13002">
    <property type="entry name" value="LDB19"/>
    <property type="match status" value="1"/>
</dbReference>
<comment type="caution">
    <text evidence="3">The sequence shown here is derived from an EMBL/GenBank/DDBJ whole genome shotgun (WGS) entry which is preliminary data.</text>
</comment>
<dbReference type="InterPro" id="IPR024391">
    <property type="entry name" value="LDB19_N"/>
</dbReference>
<dbReference type="AlphaFoldDB" id="A0A0J9XEQ3"/>
<evidence type="ECO:0000259" key="2">
    <source>
        <dbReference type="Pfam" id="PF13002"/>
    </source>
</evidence>
<dbReference type="InterPro" id="IPR014752">
    <property type="entry name" value="Arrestin-like_C"/>
</dbReference>
<feature type="region of interest" description="Disordered" evidence="1">
    <location>
        <begin position="1"/>
        <end position="46"/>
    </location>
</feature>